<dbReference type="GO" id="GO:0000479">
    <property type="term" value="P:endonucleolytic cleavage of tricistronic rRNA transcript (SSU-rRNA, 5.8S rRNA, LSU-rRNA)"/>
    <property type="evidence" value="ECO:0007669"/>
    <property type="project" value="TreeGrafter"/>
</dbReference>
<dbReference type="GO" id="GO:0000462">
    <property type="term" value="P:maturation of SSU-rRNA from tricistronic rRNA transcript (SSU-rRNA, 5.8S rRNA, LSU-rRNA)"/>
    <property type="evidence" value="ECO:0007669"/>
    <property type="project" value="TreeGrafter"/>
</dbReference>
<keyword evidence="7" id="KW-0342">GTP-binding</keyword>
<feature type="compositionally biased region" description="Basic and acidic residues" evidence="11">
    <location>
        <begin position="402"/>
        <end position="416"/>
    </location>
</feature>
<comment type="caution">
    <text evidence="13">The sequence shown here is derived from an EMBL/GenBank/DDBJ whole genome shotgun (WGS) entry which is preliminary data.</text>
</comment>
<evidence type="ECO:0000256" key="11">
    <source>
        <dbReference type="SAM" id="MobiDB-lite"/>
    </source>
</evidence>
<dbReference type="SMART" id="SM00785">
    <property type="entry name" value="AARP2CN"/>
    <property type="match status" value="1"/>
</dbReference>
<feature type="region of interest" description="Disordered" evidence="11">
    <location>
        <begin position="395"/>
        <end position="476"/>
    </location>
</feature>
<dbReference type="EMBL" id="WNWQ01000595">
    <property type="protein sequence ID" value="KAE9965581.1"/>
    <property type="molecule type" value="Genomic_DNA"/>
</dbReference>
<feature type="region of interest" description="Disordered" evidence="11">
    <location>
        <begin position="1"/>
        <end position="49"/>
    </location>
</feature>
<dbReference type="PANTHER" id="PTHR12858">
    <property type="entry name" value="RIBOSOME BIOGENESIS PROTEIN"/>
    <property type="match status" value="1"/>
</dbReference>
<dbReference type="Pfam" id="PF04950">
    <property type="entry name" value="RIBIOP_C"/>
    <property type="match status" value="1"/>
</dbReference>
<evidence type="ECO:0000313" key="14">
    <source>
        <dbReference type="Proteomes" id="UP000433883"/>
    </source>
</evidence>
<dbReference type="SUPFAM" id="SSF52540">
    <property type="entry name" value="P-loop containing nucleoside triphosphate hydrolases"/>
    <property type="match status" value="1"/>
</dbReference>
<feature type="compositionally biased region" description="Acidic residues" evidence="11">
    <location>
        <begin position="431"/>
        <end position="461"/>
    </location>
</feature>
<dbReference type="InterPro" id="IPR039761">
    <property type="entry name" value="Bms1/Tsr1"/>
</dbReference>
<dbReference type="CDD" id="cd01882">
    <property type="entry name" value="BMS1"/>
    <property type="match status" value="1"/>
</dbReference>
<dbReference type="InterPro" id="IPR012948">
    <property type="entry name" value="AARP2CN"/>
</dbReference>
<evidence type="ECO:0000256" key="7">
    <source>
        <dbReference type="ARBA" id="ARBA00023134"/>
    </source>
</evidence>
<evidence type="ECO:0000256" key="8">
    <source>
        <dbReference type="ARBA" id="ARBA00023242"/>
    </source>
</evidence>
<keyword evidence="3" id="KW-0597">Phosphoprotein</keyword>
<dbReference type="InterPro" id="IPR007034">
    <property type="entry name" value="BMS1_TSR1_C"/>
</dbReference>
<evidence type="ECO:0000256" key="9">
    <source>
        <dbReference type="ARBA" id="ARBA00049117"/>
    </source>
</evidence>
<dbReference type="InterPro" id="IPR027417">
    <property type="entry name" value="P-loop_NTPase"/>
</dbReference>
<dbReference type="GO" id="GO:0005654">
    <property type="term" value="C:nucleoplasm"/>
    <property type="evidence" value="ECO:0007669"/>
    <property type="project" value="UniProtKB-ARBA"/>
</dbReference>
<proteinExistence type="inferred from homology"/>
<feature type="region of interest" description="Disordered" evidence="11">
    <location>
        <begin position="494"/>
        <end position="536"/>
    </location>
</feature>
<keyword evidence="4" id="KW-0547">Nucleotide-binding</keyword>
<keyword evidence="6" id="KW-0067">ATP-binding</keyword>
<gene>
    <name evidence="13" type="ORF">BLS_007514</name>
</gene>
<dbReference type="SMART" id="SM01362">
    <property type="entry name" value="DUF663"/>
    <property type="match status" value="1"/>
</dbReference>
<dbReference type="Proteomes" id="UP000433883">
    <property type="component" value="Unassembled WGS sequence"/>
</dbReference>
<feature type="region of interest" description="Disordered" evidence="11">
    <location>
        <begin position="717"/>
        <end position="737"/>
    </location>
</feature>
<dbReference type="AlphaFoldDB" id="A0A8H3U7Y9"/>
<feature type="compositionally biased region" description="Acidic residues" evidence="11">
    <location>
        <begin position="585"/>
        <end position="599"/>
    </location>
</feature>
<evidence type="ECO:0000256" key="10">
    <source>
        <dbReference type="ARBA" id="ARBA00061391"/>
    </source>
</evidence>
<comment type="similarity">
    <text evidence="10">Belongs to the TRAFAC class translation factor GTPase superfamily. Bms1-like GTPase family. BMS1 subfamily.</text>
</comment>
<protein>
    <recommendedName>
        <fullName evidence="12">Bms1-type G domain-containing protein</fullName>
    </recommendedName>
</protein>
<comment type="subcellular location">
    <subcellularLocation>
        <location evidence="1">Nucleus</location>
        <location evidence="1">Nucleolus</location>
    </subcellularLocation>
</comment>
<dbReference type="GO" id="GO:0005524">
    <property type="term" value="F:ATP binding"/>
    <property type="evidence" value="ECO:0007669"/>
    <property type="project" value="UniProtKB-KW"/>
</dbReference>
<name>A0A8H3U7Y9_VENIN</name>
<keyword evidence="8" id="KW-0539">Nucleus</keyword>
<dbReference type="GO" id="GO:0005525">
    <property type="term" value="F:GTP binding"/>
    <property type="evidence" value="ECO:0007669"/>
    <property type="project" value="UniProtKB-KW"/>
</dbReference>
<feature type="region of interest" description="Disordered" evidence="11">
    <location>
        <begin position="580"/>
        <end position="600"/>
    </location>
</feature>
<dbReference type="Pfam" id="PF08142">
    <property type="entry name" value="AARP2CN"/>
    <property type="match status" value="1"/>
</dbReference>
<dbReference type="GO" id="GO:0003924">
    <property type="term" value="F:GTPase activity"/>
    <property type="evidence" value="ECO:0007669"/>
    <property type="project" value="TreeGrafter"/>
</dbReference>
<feature type="domain" description="Bms1-type G" evidence="12">
    <location>
        <begin position="63"/>
        <end position="230"/>
    </location>
</feature>
<feature type="region of interest" description="Disordered" evidence="11">
    <location>
        <begin position="645"/>
        <end position="698"/>
    </location>
</feature>
<feature type="compositionally biased region" description="Acidic residues" evidence="11">
    <location>
        <begin position="509"/>
        <end position="533"/>
    </location>
</feature>
<evidence type="ECO:0000256" key="4">
    <source>
        <dbReference type="ARBA" id="ARBA00022741"/>
    </source>
</evidence>
<evidence type="ECO:0000256" key="1">
    <source>
        <dbReference type="ARBA" id="ARBA00004604"/>
    </source>
</evidence>
<evidence type="ECO:0000313" key="13">
    <source>
        <dbReference type="EMBL" id="KAE9965581.1"/>
    </source>
</evidence>
<dbReference type="GO" id="GO:0032040">
    <property type="term" value="C:small-subunit processome"/>
    <property type="evidence" value="ECO:0007669"/>
    <property type="project" value="UniProtKB-ARBA"/>
</dbReference>
<feature type="compositionally biased region" description="Basic and acidic residues" evidence="11">
    <location>
        <begin position="1108"/>
        <end position="1152"/>
    </location>
</feature>
<feature type="compositionally biased region" description="Basic and acidic residues" evidence="11">
    <location>
        <begin position="717"/>
        <end position="729"/>
    </location>
</feature>
<evidence type="ECO:0000256" key="2">
    <source>
        <dbReference type="ARBA" id="ARBA00022517"/>
    </source>
</evidence>
<dbReference type="GO" id="GO:0030686">
    <property type="term" value="C:90S preribosome"/>
    <property type="evidence" value="ECO:0007669"/>
    <property type="project" value="TreeGrafter"/>
</dbReference>
<accession>A0A8H3U7Y9</accession>
<evidence type="ECO:0000256" key="6">
    <source>
        <dbReference type="ARBA" id="ARBA00022840"/>
    </source>
</evidence>
<organism evidence="13 14">
    <name type="scientific">Venturia inaequalis</name>
    <name type="common">Apple scab fungus</name>
    <dbReference type="NCBI Taxonomy" id="5025"/>
    <lineage>
        <taxon>Eukaryota</taxon>
        <taxon>Fungi</taxon>
        <taxon>Dikarya</taxon>
        <taxon>Ascomycota</taxon>
        <taxon>Pezizomycotina</taxon>
        <taxon>Dothideomycetes</taxon>
        <taxon>Pleosporomycetidae</taxon>
        <taxon>Venturiales</taxon>
        <taxon>Venturiaceae</taxon>
        <taxon>Venturia</taxon>
    </lineage>
</organism>
<keyword evidence="2" id="KW-0690">Ribosome biogenesis</keyword>
<keyword evidence="5" id="KW-0378">Hydrolase</keyword>
<dbReference type="InterPro" id="IPR037875">
    <property type="entry name" value="Bms1_N"/>
</dbReference>
<dbReference type="GO" id="GO:0034511">
    <property type="term" value="F:U3 snoRNA binding"/>
    <property type="evidence" value="ECO:0007669"/>
    <property type="project" value="TreeGrafter"/>
</dbReference>
<dbReference type="FunFam" id="3.40.50.300:FF:000105">
    <property type="entry name" value="BMS1 ribosome biogenesis factor"/>
    <property type="match status" value="1"/>
</dbReference>
<dbReference type="InterPro" id="IPR030387">
    <property type="entry name" value="G_Bms1/Tsr1_dom"/>
</dbReference>
<evidence type="ECO:0000256" key="5">
    <source>
        <dbReference type="ARBA" id="ARBA00022801"/>
    </source>
</evidence>
<dbReference type="Gene3D" id="3.40.50.300">
    <property type="entry name" value="P-loop containing nucleotide triphosphate hydrolases"/>
    <property type="match status" value="1"/>
</dbReference>
<sequence>MDDQGNRPHRKTKEKKGHDKSQPNPKAFAFAKPGKLTKNAHRSGDVKEKRLHVPLVDRIPEEPPPIVVGVVGPPGVGKTTLVKSLIRRYTKQTLSHPVGPLTVVTSKRRRLTFIECPADSLASMIDIAKVVDVLLLMIDGNYGFEMGTMEFLNILNSTGMPGNVFGILTHLDLFKKQDALKTQKKRLKHRFWSELYQGAKLFYLSGVVNGRYPDREVVNISRFLSVMKKPRPVIWRQAHPYCVADRFLDLTPPTSIEEDTKCDRTVALYGYLRGGVNFASEGARVHVPGVGDLSVSKIEGLPDPCPTPHMDQAVAKATGVSKRRRLGEKQKVLYAPMSDVGGVLVDKDAVYIDVKSTTFNADEEREERGLGEQLVVSLQGERRLLGDRDSSGLQLFSGGEKLQSRIEEDDIHDTGRKTQRNARIAARDDNAGDDLLAEDEAYESGSDENEDFLGSDADEEDDHGHLEVPGSKRGKAFQKLGDKSKDLDVAGDVEFADSDSDLGSVSDVSDQELEDVDDEDRNSDSDDDNNDDDGGLRWKANLAANAQKLHGHKKPYRVVDLVRMLYDLSLTPEEVCKRWKGKDDAEGEEVEADSEDEDERFFKKTKTAAKDEEEDRMLPVYNYKDLEAKWTNPEIFQALRTRVTAGGTHGRKIGGDDDEFDGVSGDEDVGDGDFEDLEAGDEPEQDDEEKTIEDERAKNAKRKEELKLRFEEEDREGFLNDKGNARKQGEEEEEFGEDDWYDAQKAALEKQQMINRAEFDALDNASRVRVEGYKAGTYARIVLENVPYEFVASFNPRFPLIVGGLTPTEDRFGFVQVRIKRHRWHKKILKTNDPLIFSLGWRRFQTMPVYSISDSRTRNRMLKYTPEHMHCFGTFYGPLIAPATPFLCVQSFSSSNPSFRIAATGVVLNVDESVEIVKKLKLTGHPYKIFKNTAFIKDMFSTSLEIAKFEGASIRTVSGIRGQIKRALSRPEGHYRATFEDKLLMSDIVFLRAWYAIKPHRFYNPVTNLLTLAGEEGWNRMRLTGEVRHAEEIATPKDKNSAYRKIERQERRFNPLRVPKKVNQELPFKSQVTRILPQKEQTYMQKRAVIADKEETRARRLMQQVQTLKKDKDEKRAKKQEERKEVYRAKIKDGEEKRADREKREKQDFWRKEGKKRKGWDTEGGDGGGGGGRGKRAKR</sequence>
<evidence type="ECO:0000259" key="12">
    <source>
        <dbReference type="PROSITE" id="PS51714"/>
    </source>
</evidence>
<feature type="region of interest" description="Disordered" evidence="11">
    <location>
        <begin position="1105"/>
        <end position="1179"/>
    </location>
</feature>
<feature type="compositionally biased region" description="Acidic residues" evidence="11">
    <location>
        <begin position="656"/>
        <end position="692"/>
    </location>
</feature>
<dbReference type="PANTHER" id="PTHR12858:SF2">
    <property type="entry name" value="RIBOSOME BIOGENESIS PROTEIN BMS1 HOMOLOG"/>
    <property type="match status" value="1"/>
</dbReference>
<evidence type="ECO:0000256" key="3">
    <source>
        <dbReference type="ARBA" id="ARBA00022553"/>
    </source>
</evidence>
<dbReference type="PROSITE" id="PS51714">
    <property type="entry name" value="G_BMS1"/>
    <property type="match status" value="1"/>
</dbReference>
<reference evidence="13 14" key="1">
    <citation type="submission" date="2019-11" db="EMBL/GenBank/DDBJ databases">
        <title>Venturia inaequalis Genome Resource.</title>
        <authorList>
            <person name="Lichtner F.J."/>
        </authorList>
    </citation>
    <scope>NUCLEOTIDE SEQUENCE [LARGE SCALE GENOMIC DNA]</scope>
    <source>
        <strain evidence="13">Bline_iso_100314</strain>
    </source>
</reference>
<comment type="catalytic activity">
    <reaction evidence="9">
        <text>GTP + H2O = GDP + phosphate + H(+)</text>
        <dbReference type="Rhea" id="RHEA:19669"/>
        <dbReference type="ChEBI" id="CHEBI:15377"/>
        <dbReference type="ChEBI" id="CHEBI:15378"/>
        <dbReference type="ChEBI" id="CHEBI:37565"/>
        <dbReference type="ChEBI" id="CHEBI:43474"/>
        <dbReference type="ChEBI" id="CHEBI:58189"/>
    </reaction>
    <physiologicalReaction direction="left-to-right" evidence="9">
        <dbReference type="Rhea" id="RHEA:19670"/>
    </physiologicalReaction>
</comment>